<dbReference type="EMBL" id="JBJKFK010001979">
    <property type="protein sequence ID" value="KAL3311871.1"/>
    <property type="molecule type" value="Genomic_DNA"/>
</dbReference>
<sequence length="375" mass="42875">MVFCAPSYRAYDHKAAVFTAPDWRGLLDWRLKQLYLDPTMLDLHQGLETTQALGRVSQALSSPDYFLQLAELNMANLLPQVAIKDGRLVSQFEHQAPFPEPLFKSISLINASMENFQRRNSLFEKLSVVRRSPSVKVPTLLKAESLPVDLSQSATLFHPNIIFKVTGSRVTVGDSDEEDSNMAAKLFNNTYFLGSYLTGSEAQTKNVLLFYKPIGSAIQDLPGLGLEPQSVSEGHQMNRFRVHLVRVKSVSSRDTYEFRLTNAGLEWRLRYGSEGLHVIRERMMEESLQRAEEQAWKKELEKVTSFVNGLGGSRWRGEELNQLKLKGRVKGFSWRLSSPILQRFWADKRRAAKIDAAWRFVDYEPSMLVLRRDRS</sequence>
<dbReference type="InterPro" id="IPR028916">
    <property type="entry name" value="Tox-GHH_dom"/>
</dbReference>
<dbReference type="Pfam" id="PF15636">
    <property type="entry name" value="Tox-GHH"/>
    <property type="match status" value="1"/>
</dbReference>
<accession>A0ABD2Q179</accession>
<keyword evidence="3" id="KW-1185">Reference proteome</keyword>
<dbReference type="Proteomes" id="UP001626550">
    <property type="component" value="Unassembled WGS sequence"/>
</dbReference>
<dbReference type="AlphaFoldDB" id="A0ABD2Q179"/>
<organism evidence="2 3">
    <name type="scientific">Cichlidogyrus casuarinus</name>
    <dbReference type="NCBI Taxonomy" id="1844966"/>
    <lineage>
        <taxon>Eukaryota</taxon>
        <taxon>Metazoa</taxon>
        <taxon>Spiralia</taxon>
        <taxon>Lophotrochozoa</taxon>
        <taxon>Platyhelminthes</taxon>
        <taxon>Monogenea</taxon>
        <taxon>Monopisthocotylea</taxon>
        <taxon>Dactylogyridea</taxon>
        <taxon>Ancyrocephalidae</taxon>
        <taxon>Cichlidogyrus</taxon>
    </lineage>
</organism>
<proteinExistence type="predicted"/>
<reference evidence="2 3" key="1">
    <citation type="submission" date="2024-11" db="EMBL/GenBank/DDBJ databases">
        <title>Adaptive evolution of stress response genes in parasites aligns with host niche diversity.</title>
        <authorList>
            <person name="Hahn C."/>
            <person name="Resl P."/>
        </authorList>
    </citation>
    <scope>NUCLEOTIDE SEQUENCE [LARGE SCALE GENOMIC DNA]</scope>
    <source>
        <strain evidence="2">EGGRZ-B1_66</strain>
        <tissue evidence="2">Body</tissue>
    </source>
</reference>
<gene>
    <name evidence="2" type="primary">TENM2_2</name>
    <name evidence="2" type="ORF">Ciccas_009546</name>
</gene>
<evidence type="ECO:0000313" key="3">
    <source>
        <dbReference type="Proteomes" id="UP001626550"/>
    </source>
</evidence>
<name>A0ABD2Q179_9PLAT</name>
<evidence type="ECO:0000313" key="2">
    <source>
        <dbReference type="EMBL" id="KAL3311871.1"/>
    </source>
</evidence>
<protein>
    <submittedName>
        <fullName evidence="2">Teneurin-2</fullName>
    </submittedName>
</protein>
<comment type="caution">
    <text evidence="2">The sequence shown here is derived from an EMBL/GenBank/DDBJ whole genome shotgun (WGS) entry which is preliminary data.</text>
</comment>
<feature type="domain" description="Tox-GHH" evidence="1">
    <location>
        <begin position="280"/>
        <end position="341"/>
    </location>
</feature>
<evidence type="ECO:0000259" key="1">
    <source>
        <dbReference type="Pfam" id="PF15636"/>
    </source>
</evidence>